<feature type="compositionally biased region" description="Polar residues" evidence="1">
    <location>
        <begin position="12"/>
        <end position="21"/>
    </location>
</feature>
<comment type="caution">
    <text evidence="2">The sequence shown here is derived from an EMBL/GenBank/DDBJ whole genome shotgun (WGS) entry which is preliminary data.</text>
</comment>
<proteinExistence type="predicted"/>
<reference evidence="2 3" key="1">
    <citation type="submission" date="2024-10" db="EMBL/GenBank/DDBJ databases">
        <title>The Natural Products Discovery Center: Release of the First 8490 Sequenced Strains for Exploring Actinobacteria Biosynthetic Diversity.</title>
        <authorList>
            <person name="Kalkreuter E."/>
            <person name="Kautsar S.A."/>
            <person name="Yang D."/>
            <person name="Bader C.D."/>
            <person name="Teijaro C.N."/>
            <person name="Fluegel L."/>
            <person name="Davis C.M."/>
            <person name="Simpson J.R."/>
            <person name="Lauterbach L."/>
            <person name="Steele A.D."/>
            <person name="Gui C."/>
            <person name="Meng S."/>
            <person name="Li G."/>
            <person name="Viehrig K."/>
            <person name="Ye F."/>
            <person name="Su P."/>
            <person name="Kiefer A.F."/>
            <person name="Nichols A."/>
            <person name="Cepeda A.J."/>
            <person name="Yan W."/>
            <person name="Fan B."/>
            <person name="Jiang Y."/>
            <person name="Adhikari A."/>
            <person name="Zheng C.-J."/>
            <person name="Schuster L."/>
            <person name="Cowan T.M."/>
            <person name="Smanski M.J."/>
            <person name="Chevrette M.G."/>
            <person name="De Carvalho L.P.S."/>
            <person name="Shen B."/>
        </authorList>
    </citation>
    <scope>NUCLEOTIDE SEQUENCE [LARGE SCALE GENOMIC DNA]</scope>
    <source>
        <strain evidence="2 3">NPDC089932</strain>
    </source>
</reference>
<name>A0ABW8F8C9_9ACTN</name>
<gene>
    <name evidence="2" type="ORF">ACIP2Z_04875</name>
</gene>
<evidence type="ECO:0000256" key="1">
    <source>
        <dbReference type="SAM" id="MobiDB-lite"/>
    </source>
</evidence>
<sequence>MEKHGTAAVQESGYSNRTSTDSGIGSESSAQSGQSAVYRLDASDVS</sequence>
<protein>
    <submittedName>
        <fullName evidence="2">Uncharacterized protein</fullName>
    </submittedName>
</protein>
<accession>A0ABW8F8C9</accession>
<evidence type="ECO:0000313" key="3">
    <source>
        <dbReference type="Proteomes" id="UP001617511"/>
    </source>
</evidence>
<keyword evidence="3" id="KW-1185">Reference proteome</keyword>
<organism evidence="2 3">
    <name type="scientific">Streptomyces iakyrus</name>
    <dbReference type="NCBI Taxonomy" id="68219"/>
    <lineage>
        <taxon>Bacteria</taxon>
        <taxon>Bacillati</taxon>
        <taxon>Actinomycetota</taxon>
        <taxon>Actinomycetes</taxon>
        <taxon>Kitasatosporales</taxon>
        <taxon>Streptomycetaceae</taxon>
        <taxon>Streptomyces</taxon>
    </lineage>
</organism>
<dbReference type="RefSeq" id="WP_359627981.1">
    <property type="nucleotide sequence ID" value="NZ_JBEYEN010000001.1"/>
</dbReference>
<dbReference type="EMBL" id="JBIVGG010000002">
    <property type="protein sequence ID" value="MFJ4078270.1"/>
    <property type="molecule type" value="Genomic_DNA"/>
</dbReference>
<dbReference type="Proteomes" id="UP001617511">
    <property type="component" value="Unassembled WGS sequence"/>
</dbReference>
<feature type="region of interest" description="Disordered" evidence="1">
    <location>
        <begin position="1"/>
        <end position="46"/>
    </location>
</feature>
<evidence type="ECO:0000313" key="2">
    <source>
        <dbReference type="EMBL" id="MFJ4078270.1"/>
    </source>
</evidence>
<feature type="compositionally biased region" description="Low complexity" evidence="1">
    <location>
        <begin position="22"/>
        <end position="36"/>
    </location>
</feature>